<organism evidence="2 3">
    <name type="scientific">Streptosporangium lutulentum</name>
    <dbReference type="NCBI Taxonomy" id="1461250"/>
    <lineage>
        <taxon>Bacteria</taxon>
        <taxon>Bacillati</taxon>
        <taxon>Actinomycetota</taxon>
        <taxon>Actinomycetes</taxon>
        <taxon>Streptosporangiales</taxon>
        <taxon>Streptosporangiaceae</taxon>
        <taxon>Streptosporangium</taxon>
    </lineage>
</organism>
<proteinExistence type="predicted"/>
<reference evidence="2 3" key="1">
    <citation type="submission" date="2023-07" db="EMBL/GenBank/DDBJ databases">
        <title>Sequencing the genomes of 1000 actinobacteria strains.</title>
        <authorList>
            <person name="Klenk H.-P."/>
        </authorList>
    </citation>
    <scope>NUCLEOTIDE SEQUENCE [LARGE SCALE GENOMIC DNA]</scope>
    <source>
        <strain evidence="2 3">DSM 46740</strain>
    </source>
</reference>
<accession>A0ABT9Q7D5</accession>
<protein>
    <submittedName>
        <fullName evidence="2">Uncharacterized protein</fullName>
    </submittedName>
</protein>
<evidence type="ECO:0000256" key="1">
    <source>
        <dbReference type="SAM" id="MobiDB-lite"/>
    </source>
</evidence>
<keyword evidence="3" id="KW-1185">Reference proteome</keyword>
<evidence type="ECO:0000313" key="3">
    <source>
        <dbReference type="Proteomes" id="UP001225356"/>
    </source>
</evidence>
<feature type="region of interest" description="Disordered" evidence="1">
    <location>
        <begin position="68"/>
        <end position="132"/>
    </location>
</feature>
<dbReference type="EMBL" id="JAUSQU010000001">
    <property type="protein sequence ID" value="MDP9842315.1"/>
    <property type="molecule type" value="Genomic_DNA"/>
</dbReference>
<evidence type="ECO:0000313" key="2">
    <source>
        <dbReference type="EMBL" id="MDP9842315.1"/>
    </source>
</evidence>
<comment type="caution">
    <text evidence="2">The sequence shown here is derived from an EMBL/GenBank/DDBJ whole genome shotgun (WGS) entry which is preliminary data.</text>
</comment>
<feature type="region of interest" description="Disordered" evidence="1">
    <location>
        <begin position="1"/>
        <end position="42"/>
    </location>
</feature>
<name>A0ABT9Q7D5_9ACTN</name>
<sequence length="132" mass="13407">MADHPLRRPSAEAIGATPPIASGPGSATAALFTDEGRPGHAKTGFVPLSAAVILPGTHIDPAVTTALAARRRSSRREITGSHRSAARLPAPADGTERTASAPPRPIGLPITSSPARFRPPGRRGGGGDRTTA</sequence>
<dbReference type="Proteomes" id="UP001225356">
    <property type="component" value="Unassembled WGS sequence"/>
</dbReference>
<feature type="compositionally biased region" description="Gly residues" evidence="1">
    <location>
        <begin position="122"/>
        <end position="132"/>
    </location>
</feature>
<feature type="compositionally biased region" description="Basic and acidic residues" evidence="1">
    <location>
        <begin position="1"/>
        <end position="10"/>
    </location>
</feature>
<gene>
    <name evidence="2" type="ORF">J2853_001526</name>
</gene>